<dbReference type="EMBL" id="JAESVD010000008">
    <property type="protein sequence ID" value="MBL4914370.1"/>
    <property type="molecule type" value="Genomic_DNA"/>
</dbReference>
<gene>
    <name evidence="2" type="ORF">JMA39_14775</name>
</gene>
<feature type="chain" id="PRO_5045401912" evidence="1">
    <location>
        <begin position="39"/>
        <end position="112"/>
    </location>
</feature>
<name>A0ABS1T0S3_9GAMM</name>
<evidence type="ECO:0000313" key="2">
    <source>
        <dbReference type="EMBL" id="MBL4914370.1"/>
    </source>
</evidence>
<keyword evidence="3" id="KW-1185">Reference proteome</keyword>
<reference evidence="2 3" key="1">
    <citation type="submission" date="2021-01" db="EMBL/GenBank/DDBJ databases">
        <title>Genome sequence of Shewanella schlegeliana JCM 11561.</title>
        <authorList>
            <person name="Zhang H."/>
            <person name="Li C."/>
        </authorList>
    </citation>
    <scope>NUCLEOTIDE SEQUENCE [LARGE SCALE GENOMIC DNA]</scope>
    <source>
        <strain evidence="2 3">JCM 11561</strain>
    </source>
</reference>
<keyword evidence="1" id="KW-0732">Signal</keyword>
<accession>A0ABS1T0S3</accession>
<dbReference type="Proteomes" id="UP000604898">
    <property type="component" value="Unassembled WGS sequence"/>
</dbReference>
<feature type="signal peptide" evidence="1">
    <location>
        <begin position="1"/>
        <end position="38"/>
    </location>
</feature>
<sequence length="112" mass="12349">MIKQRRQMKQLTKMLATTVKAVTTIALTLFISTGSVHASSNTAVTANLVKSKTDDNLLVCQYRTISASHFQVFDTVLDNETACPTNIQVAPEPMLTDAEEAQLKQMFSRQGD</sequence>
<protein>
    <submittedName>
        <fullName evidence="2">Uncharacterized protein</fullName>
    </submittedName>
</protein>
<proteinExistence type="predicted"/>
<evidence type="ECO:0000313" key="3">
    <source>
        <dbReference type="Proteomes" id="UP000604898"/>
    </source>
</evidence>
<comment type="caution">
    <text evidence="2">The sequence shown here is derived from an EMBL/GenBank/DDBJ whole genome shotgun (WGS) entry which is preliminary data.</text>
</comment>
<evidence type="ECO:0000256" key="1">
    <source>
        <dbReference type="SAM" id="SignalP"/>
    </source>
</evidence>
<organism evidence="2 3">
    <name type="scientific">Shewanella schlegeliana</name>
    <dbReference type="NCBI Taxonomy" id="190308"/>
    <lineage>
        <taxon>Bacteria</taxon>
        <taxon>Pseudomonadati</taxon>
        <taxon>Pseudomonadota</taxon>
        <taxon>Gammaproteobacteria</taxon>
        <taxon>Alteromonadales</taxon>
        <taxon>Shewanellaceae</taxon>
        <taxon>Shewanella</taxon>
    </lineage>
</organism>